<keyword evidence="1" id="KW-1133">Transmembrane helix</keyword>
<reference evidence="2 3" key="1">
    <citation type="submission" date="2013-02" db="EMBL/GenBank/DDBJ databases">
        <title>The Genome Annotation of Plasmodium falciparum MaliPS096_E11.</title>
        <authorList>
            <consortium name="The Broad Institute Genome Sequencing Platform"/>
            <consortium name="The Broad Institute Genome Sequencing Center for Infectious Disease"/>
            <person name="Neafsey D."/>
            <person name="Hoffman S."/>
            <person name="Volkman S."/>
            <person name="Rosenthal P."/>
            <person name="Walker B."/>
            <person name="Young S.K."/>
            <person name="Zeng Q."/>
            <person name="Gargeya S."/>
            <person name="Fitzgerald M."/>
            <person name="Haas B."/>
            <person name="Abouelleil A."/>
            <person name="Allen A.W."/>
            <person name="Alvarado L."/>
            <person name="Arachchi H.M."/>
            <person name="Berlin A.M."/>
            <person name="Chapman S.B."/>
            <person name="Gainer-Dewar J."/>
            <person name="Goldberg J."/>
            <person name="Griggs A."/>
            <person name="Gujja S."/>
            <person name="Hansen M."/>
            <person name="Howarth C."/>
            <person name="Imamovic A."/>
            <person name="Ireland A."/>
            <person name="Larimer J."/>
            <person name="McCowan C."/>
            <person name="Murphy C."/>
            <person name="Pearson M."/>
            <person name="Poon T.W."/>
            <person name="Priest M."/>
            <person name="Roberts A."/>
            <person name="Saif S."/>
            <person name="Shea T."/>
            <person name="Sisk P."/>
            <person name="Sykes S."/>
            <person name="Wortman J."/>
            <person name="Nusbaum C."/>
            <person name="Birren B."/>
        </authorList>
    </citation>
    <scope>NUCLEOTIDE SEQUENCE [LARGE SCALE GENOMIC DNA]</scope>
    <source>
        <strain evidence="2 3">MaliPS096_E11</strain>
    </source>
</reference>
<accession>A0A024WSZ5</accession>
<dbReference type="EMBL" id="KI925524">
    <property type="protein sequence ID" value="ETW50312.1"/>
    <property type="molecule type" value="Genomic_DNA"/>
</dbReference>
<keyword evidence="1" id="KW-0472">Membrane</keyword>
<protein>
    <submittedName>
        <fullName evidence="2">Uncharacterized protein</fullName>
    </submittedName>
</protein>
<evidence type="ECO:0000313" key="2">
    <source>
        <dbReference type="EMBL" id="ETW50312.1"/>
    </source>
</evidence>
<organism evidence="2 3">
    <name type="scientific">Plasmodium falciparum MaliPS096_E11</name>
    <dbReference type="NCBI Taxonomy" id="1036727"/>
    <lineage>
        <taxon>Eukaryota</taxon>
        <taxon>Sar</taxon>
        <taxon>Alveolata</taxon>
        <taxon>Apicomplexa</taxon>
        <taxon>Aconoidasida</taxon>
        <taxon>Haemosporida</taxon>
        <taxon>Plasmodiidae</taxon>
        <taxon>Plasmodium</taxon>
        <taxon>Plasmodium (Laverania)</taxon>
    </lineage>
</organism>
<feature type="transmembrane region" description="Helical" evidence="1">
    <location>
        <begin position="79"/>
        <end position="101"/>
    </location>
</feature>
<keyword evidence="1" id="KW-0812">Transmembrane</keyword>
<evidence type="ECO:0000256" key="1">
    <source>
        <dbReference type="SAM" id="Phobius"/>
    </source>
</evidence>
<name>A0A024WSZ5_PLAFA</name>
<proteinExistence type="predicted"/>
<dbReference type="Proteomes" id="UP000030699">
    <property type="component" value="Unassembled WGS sequence"/>
</dbReference>
<dbReference type="AlphaFoldDB" id="A0A024WSZ5"/>
<reference evidence="2 3" key="2">
    <citation type="submission" date="2013-02" db="EMBL/GenBank/DDBJ databases">
        <title>The Genome Sequence of Plasmodium falciparum MaliPS096_E11.</title>
        <authorList>
            <consortium name="The Broad Institute Genome Sequencing Platform"/>
            <consortium name="The Broad Institute Genome Sequencing Center for Infectious Disease"/>
            <person name="Neafsey D."/>
            <person name="Cheeseman I."/>
            <person name="Volkman S."/>
            <person name="Adams J."/>
            <person name="Walker B."/>
            <person name="Young S.K."/>
            <person name="Zeng Q."/>
            <person name="Gargeya S."/>
            <person name="Fitzgerald M."/>
            <person name="Haas B."/>
            <person name="Abouelleil A."/>
            <person name="Alvarado L."/>
            <person name="Arachchi H.M."/>
            <person name="Berlin A.M."/>
            <person name="Chapman S.B."/>
            <person name="Dewar J."/>
            <person name="Goldberg J."/>
            <person name="Griggs A."/>
            <person name="Gujja S."/>
            <person name="Hansen M."/>
            <person name="Howarth C."/>
            <person name="Imamovic A."/>
            <person name="Larimer J."/>
            <person name="McCowan C."/>
            <person name="Murphy C."/>
            <person name="Neiman D."/>
            <person name="Pearson M."/>
            <person name="Priest M."/>
            <person name="Roberts A."/>
            <person name="Saif S."/>
            <person name="Shea T."/>
            <person name="Sisk P."/>
            <person name="Sykes S."/>
            <person name="Wortman J."/>
            <person name="Nusbaum C."/>
            <person name="Birren B."/>
        </authorList>
    </citation>
    <scope>NUCLEOTIDE SEQUENCE [LARGE SCALE GENOMIC DNA]</scope>
    <source>
        <strain evidence="2 3">MaliPS096_E11</strain>
    </source>
</reference>
<evidence type="ECO:0000313" key="3">
    <source>
        <dbReference type="Proteomes" id="UP000030699"/>
    </source>
</evidence>
<gene>
    <name evidence="2" type="ORF">PFMALIP_01613</name>
</gene>
<sequence>MSLCGMLGKSFKLYSCNNSIFLNHSKFIIYYFLIYNSFKYTINYTYSIIYNNKIIDTIERIFYHTITLRNKNKIKQKKLFYYISFNINIIFNKLQEILLLFQE</sequence>